<evidence type="ECO:0008006" key="3">
    <source>
        <dbReference type="Google" id="ProtNLM"/>
    </source>
</evidence>
<evidence type="ECO:0000313" key="1">
    <source>
        <dbReference type="EMBL" id="KMZ59251.1"/>
    </source>
</evidence>
<accession>A0A0K9NR65</accession>
<keyword evidence="2" id="KW-1185">Reference proteome</keyword>
<dbReference type="AlphaFoldDB" id="A0A0K9NR65"/>
<protein>
    <recommendedName>
        <fullName evidence="3">FAR1 domain-containing protein</fullName>
    </recommendedName>
</protein>
<name>A0A0K9NR65_ZOSMR</name>
<organism evidence="1 2">
    <name type="scientific">Zostera marina</name>
    <name type="common">Eelgrass</name>
    <dbReference type="NCBI Taxonomy" id="29655"/>
    <lineage>
        <taxon>Eukaryota</taxon>
        <taxon>Viridiplantae</taxon>
        <taxon>Streptophyta</taxon>
        <taxon>Embryophyta</taxon>
        <taxon>Tracheophyta</taxon>
        <taxon>Spermatophyta</taxon>
        <taxon>Magnoliopsida</taxon>
        <taxon>Liliopsida</taxon>
        <taxon>Zosteraceae</taxon>
        <taxon>Zostera</taxon>
    </lineage>
</organism>
<dbReference type="Proteomes" id="UP000036987">
    <property type="component" value="Unassembled WGS sequence"/>
</dbReference>
<dbReference type="EMBL" id="LFYR01001803">
    <property type="protein sequence ID" value="KMZ59251.1"/>
    <property type="molecule type" value="Genomic_DNA"/>
</dbReference>
<sequence length="86" mass="9743">MDDNLQTSIFVDSPSRNTNTLSLVNSSQYSPDPPTPFVGQIFPDLESGRQFYFSYAGHSGFDVRRSSSKYYDSVLQTKKFVCSKQE</sequence>
<comment type="caution">
    <text evidence="1">The sequence shown here is derived from an EMBL/GenBank/DDBJ whole genome shotgun (WGS) entry which is preliminary data.</text>
</comment>
<evidence type="ECO:0000313" key="2">
    <source>
        <dbReference type="Proteomes" id="UP000036987"/>
    </source>
</evidence>
<proteinExistence type="predicted"/>
<dbReference type="OrthoDB" id="751465at2759"/>
<dbReference type="PANTHER" id="PTHR46328:SF30">
    <property type="entry name" value="OS04G0641500 PROTEIN"/>
    <property type="match status" value="1"/>
</dbReference>
<gene>
    <name evidence="1" type="ORF">ZOSMA_6G01860</name>
</gene>
<reference evidence="2" key="1">
    <citation type="journal article" date="2016" name="Nature">
        <title>The genome of the seagrass Zostera marina reveals angiosperm adaptation to the sea.</title>
        <authorList>
            <person name="Olsen J.L."/>
            <person name="Rouze P."/>
            <person name="Verhelst B."/>
            <person name="Lin Y.-C."/>
            <person name="Bayer T."/>
            <person name="Collen J."/>
            <person name="Dattolo E."/>
            <person name="De Paoli E."/>
            <person name="Dittami S."/>
            <person name="Maumus F."/>
            <person name="Michel G."/>
            <person name="Kersting A."/>
            <person name="Lauritano C."/>
            <person name="Lohaus R."/>
            <person name="Toepel M."/>
            <person name="Tonon T."/>
            <person name="Vanneste K."/>
            <person name="Amirebrahimi M."/>
            <person name="Brakel J."/>
            <person name="Bostroem C."/>
            <person name="Chovatia M."/>
            <person name="Grimwood J."/>
            <person name="Jenkins J.W."/>
            <person name="Jueterbock A."/>
            <person name="Mraz A."/>
            <person name="Stam W.T."/>
            <person name="Tice H."/>
            <person name="Bornberg-Bauer E."/>
            <person name="Green P.J."/>
            <person name="Pearson G.A."/>
            <person name="Procaccini G."/>
            <person name="Duarte C.M."/>
            <person name="Schmutz J."/>
            <person name="Reusch T.B.H."/>
            <person name="Van de Peer Y."/>
        </authorList>
    </citation>
    <scope>NUCLEOTIDE SEQUENCE [LARGE SCALE GENOMIC DNA]</scope>
    <source>
        <strain evidence="2">cv. Finnish</strain>
    </source>
</reference>
<dbReference type="PANTHER" id="PTHR46328">
    <property type="entry name" value="FAR-RED IMPAIRED RESPONSIVE (FAR1) FAMILY PROTEIN-RELATED"/>
    <property type="match status" value="1"/>
</dbReference>